<organism evidence="2 3">
    <name type="scientific">Batillaria attramentaria</name>
    <dbReference type="NCBI Taxonomy" id="370345"/>
    <lineage>
        <taxon>Eukaryota</taxon>
        <taxon>Metazoa</taxon>
        <taxon>Spiralia</taxon>
        <taxon>Lophotrochozoa</taxon>
        <taxon>Mollusca</taxon>
        <taxon>Gastropoda</taxon>
        <taxon>Caenogastropoda</taxon>
        <taxon>Sorbeoconcha</taxon>
        <taxon>Cerithioidea</taxon>
        <taxon>Batillariidae</taxon>
        <taxon>Batillaria</taxon>
    </lineage>
</organism>
<name>A0ABD0LE83_9CAEN</name>
<accession>A0ABD0LE83</accession>
<protein>
    <submittedName>
        <fullName evidence="2">Uncharacterized protein</fullName>
    </submittedName>
</protein>
<comment type="caution">
    <text evidence="2">The sequence shown here is derived from an EMBL/GenBank/DDBJ whole genome shotgun (WGS) entry which is preliminary data.</text>
</comment>
<reference evidence="2 3" key="1">
    <citation type="journal article" date="2023" name="Sci. Data">
        <title>Genome assembly of the Korean intertidal mud-creeper Batillaria attramentaria.</title>
        <authorList>
            <person name="Patra A.K."/>
            <person name="Ho P.T."/>
            <person name="Jun S."/>
            <person name="Lee S.J."/>
            <person name="Kim Y."/>
            <person name="Won Y.J."/>
        </authorList>
    </citation>
    <scope>NUCLEOTIDE SEQUENCE [LARGE SCALE GENOMIC DNA]</scope>
    <source>
        <strain evidence="2">Wonlab-2016</strain>
    </source>
</reference>
<evidence type="ECO:0000256" key="1">
    <source>
        <dbReference type="SAM" id="MobiDB-lite"/>
    </source>
</evidence>
<sequence>MCGEFPKSQSLRLLLSSLFPSPGPTDKTGGDRCPNYSDSSPPTVKNPQPCRCQMESNRNFLGCGAEGVCLLRRTVDRGEAGAATLTPAGESLTVRSPIKLDKAELK</sequence>
<feature type="compositionally biased region" description="Polar residues" evidence="1">
    <location>
        <begin position="36"/>
        <end position="46"/>
    </location>
</feature>
<feature type="region of interest" description="Disordered" evidence="1">
    <location>
        <begin position="16"/>
        <end position="48"/>
    </location>
</feature>
<keyword evidence="3" id="KW-1185">Reference proteome</keyword>
<evidence type="ECO:0000313" key="3">
    <source>
        <dbReference type="Proteomes" id="UP001519460"/>
    </source>
</evidence>
<proteinExistence type="predicted"/>
<gene>
    <name evidence="2" type="ORF">BaRGS_00010913</name>
</gene>
<dbReference type="Proteomes" id="UP001519460">
    <property type="component" value="Unassembled WGS sequence"/>
</dbReference>
<dbReference type="AlphaFoldDB" id="A0ABD0LE83"/>
<evidence type="ECO:0000313" key="2">
    <source>
        <dbReference type="EMBL" id="KAK7497779.1"/>
    </source>
</evidence>
<dbReference type="EMBL" id="JACVVK020000055">
    <property type="protein sequence ID" value="KAK7497779.1"/>
    <property type="molecule type" value="Genomic_DNA"/>
</dbReference>